<organism evidence="3 4">
    <name type="scientific">Dorcoceras hygrometricum</name>
    <dbReference type="NCBI Taxonomy" id="472368"/>
    <lineage>
        <taxon>Eukaryota</taxon>
        <taxon>Viridiplantae</taxon>
        <taxon>Streptophyta</taxon>
        <taxon>Embryophyta</taxon>
        <taxon>Tracheophyta</taxon>
        <taxon>Spermatophyta</taxon>
        <taxon>Magnoliopsida</taxon>
        <taxon>eudicotyledons</taxon>
        <taxon>Gunneridae</taxon>
        <taxon>Pentapetalae</taxon>
        <taxon>asterids</taxon>
        <taxon>lamiids</taxon>
        <taxon>Lamiales</taxon>
        <taxon>Gesneriaceae</taxon>
        <taxon>Didymocarpoideae</taxon>
        <taxon>Trichosporeae</taxon>
        <taxon>Loxocarpinae</taxon>
        <taxon>Dorcoceras</taxon>
    </lineage>
</organism>
<reference evidence="3 4" key="1">
    <citation type="journal article" date="2015" name="Proc. Natl. Acad. Sci. U.S.A.">
        <title>The resurrection genome of Boea hygrometrica: A blueprint for survival of dehydration.</title>
        <authorList>
            <person name="Xiao L."/>
            <person name="Yang G."/>
            <person name="Zhang L."/>
            <person name="Yang X."/>
            <person name="Zhao S."/>
            <person name="Ji Z."/>
            <person name="Zhou Q."/>
            <person name="Hu M."/>
            <person name="Wang Y."/>
            <person name="Chen M."/>
            <person name="Xu Y."/>
            <person name="Jin H."/>
            <person name="Xiao X."/>
            <person name="Hu G."/>
            <person name="Bao F."/>
            <person name="Hu Y."/>
            <person name="Wan P."/>
            <person name="Li L."/>
            <person name="Deng X."/>
            <person name="Kuang T."/>
            <person name="Xiang C."/>
            <person name="Zhu J.K."/>
            <person name="Oliver M.J."/>
            <person name="He Y."/>
        </authorList>
    </citation>
    <scope>NUCLEOTIDE SEQUENCE [LARGE SCALE GENOMIC DNA]</scope>
    <source>
        <strain evidence="4">cv. XS01</strain>
    </source>
</reference>
<evidence type="ECO:0000313" key="4">
    <source>
        <dbReference type="Proteomes" id="UP000250235"/>
    </source>
</evidence>
<gene>
    <name evidence="3" type="ORF">F511_41724</name>
</gene>
<evidence type="ECO:0000313" key="3">
    <source>
        <dbReference type="EMBL" id="KZV53988.1"/>
    </source>
</evidence>
<dbReference type="OrthoDB" id="1909122at2759"/>
<dbReference type="AlphaFoldDB" id="A0A2Z7D9B4"/>
<dbReference type="SUPFAM" id="SSF54160">
    <property type="entry name" value="Chromo domain-like"/>
    <property type="match status" value="1"/>
</dbReference>
<dbReference type="Proteomes" id="UP000250235">
    <property type="component" value="Unassembled WGS sequence"/>
</dbReference>
<feature type="domain" description="Chromo" evidence="1">
    <location>
        <begin position="296"/>
        <end position="347"/>
    </location>
</feature>
<dbReference type="SUPFAM" id="SSF53098">
    <property type="entry name" value="Ribonuclease H-like"/>
    <property type="match status" value="1"/>
</dbReference>
<dbReference type="Pfam" id="PF24626">
    <property type="entry name" value="SH3_Tf2-1"/>
    <property type="match status" value="1"/>
</dbReference>
<evidence type="ECO:0000259" key="1">
    <source>
        <dbReference type="PROSITE" id="PS50013"/>
    </source>
</evidence>
<dbReference type="PROSITE" id="PS50994">
    <property type="entry name" value="INTEGRASE"/>
    <property type="match status" value="1"/>
</dbReference>
<keyword evidence="4" id="KW-1185">Reference proteome</keyword>
<name>A0A2Z7D9B4_9LAMI</name>
<feature type="domain" description="Integrase catalytic" evidence="2">
    <location>
        <begin position="1"/>
        <end position="151"/>
    </location>
</feature>
<dbReference type="InterPro" id="IPR036397">
    <property type="entry name" value="RNaseH_sf"/>
</dbReference>
<dbReference type="GO" id="GO:0003676">
    <property type="term" value="F:nucleic acid binding"/>
    <property type="evidence" value="ECO:0007669"/>
    <property type="project" value="InterPro"/>
</dbReference>
<dbReference type="InterPro" id="IPR016197">
    <property type="entry name" value="Chromo-like_dom_sf"/>
</dbReference>
<sequence length="347" mass="40240">MDFVTGLLRTAQGYNSIWVIVDRLTKSAHFLSVKTTYDVSRYAKFYVKEIIRLHGVPLSIVSDRDSKFTSAFWKSLHRTLGTKLKFSTAFHPQTDGQSERVIQILEDLLRACIIDFSESWDLKQPLVEFAYNNSFQASIQMEPYEALYGRKCRTPLHWDEIGERDGLGPDLVEQTMNVVRKIKVRMKAAQSRQNSYAYNRRRELSFDVGDHVFLKVAPMKGVMRFGKKGKLSPRYIGPYEILDRVGTLAYRIALPPHLSSVHNVFHVSALRKYVPHPSHILTAEPVHLAPDLSYEERPEKILLREIRKLRNRSIPMVKVQWSNQTEREATWETEASMHSRYPDLFGK</sequence>
<protein>
    <submittedName>
        <fullName evidence="3">Retrotransposon protein, Ty3-gypsy subclass</fullName>
    </submittedName>
</protein>
<proteinExistence type="predicted"/>
<dbReference type="InterPro" id="IPR000953">
    <property type="entry name" value="Chromo/chromo_shadow_dom"/>
</dbReference>
<dbReference type="EMBL" id="KQ989706">
    <property type="protein sequence ID" value="KZV53988.1"/>
    <property type="molecule type" value="Genomic_DNA"/>
</dbReference>
<evidence type="ECO:0000259" key="2">
    <source>
        <dbReference type="PROSITE" id="PS50994"/>
    </source>
</evidence>
<dbReference type="PANTHER" id="PTHR45835:SF99">
    <property type="entry name" value="CHROMO DOMAIN-CONTAINING PROTEIN-RELATED"/>
    <property type="match status" value="1"/>
</dbReference>
<dbReference type="InterPro" id="IPR001584">
    <property type="entry name" value="Integrase_cat-core"/>
</dbReference>
<accession>A0A2Z7D9B4</accession>
<dbReference type="PROSITE" id="PS50013">
    <property type="entry name" value="CHROMO_2"/>
    <property type="match status" value="1"/>
</dbReference>
<dbReference type="Gene3D" id="3.30.420.10">
    <property type="entry name" value="Ribonuclease H-like superfamily/Ribonuclease H"/>
    <property type="match status" value="1"/>
</dbReference>
<dbReference type="PANTHER" id="PTHR45835">
    <property type="entry name" value="YALI0A06105P"/>
    <property type="match status" value="1"/>
</dbReference>
<dbReference type="InterPro" id="IPR012337">
    <property type="entry name" value="RNaseH-like_sf"/>
</dbReference>
<dbReference type="InterPro" id="IPR056924">
    <property type="entry name" value="SH3_Tf2-1"/>
</dbReference>
<dbReference type="GO" id="GO:0015074">
    <property type="term" value="P:DNA integration"/>
    <property type="evidence" value="ECO:0007669"/>
    <property type="project" value="InterPro"/>
</dbReference>